<dbReference type="EC" id="3.5.2.6" evidence="3 6"/>
<reference evidence="9 10" key="1">
    <citation type="submission" date="2020-08" db="EMBL/GenBank/DDBJ databases">
        <title>Functional genomics of gut bacteria from endangered species of beetles.</title>
        <authorList>
            <person name="Carlos-Shanley C."/>
        </authorList>
    </citation>
    <scope>NUCLEOTIDE SEQUENCE [LARGE SCALE GENOMIC DNA]</scope>
    <source>
        <strain evidence="9 10">S00124</strain>
    </source>
</reference>
<dbReference type="InterPro" id="IPR023650">
    <property type="entry name" value="Beta-lactam_class-A_AS"/>
</dbReference>
<keyword evidence="10" id="KW-1185">Reference proteome</keyword>
<organism evidence="9 10">
    <name type="scientific">Comamonas odontotermitis</name>
    <dbReference type="NCBI Taxonomy" id="379895"/>
    <lineage>
        <taxon>Bacteria</taxon>
        <taxon>Pseudomonadati</taxon>
        <taxon>Pseudomonadota</taxon>
        <taxon>Betaproteobacteria</taxon>
        <taxon>Burkholderiales</taxon>
        <taxon>Comamonadaceae</taxon>
        <taxon>Comamonas</taxon>
    </lineage>
</organism>
<dbReference type="InterPro" id="IPR045155">
    <property type="entry name" value="Beta-lactam_cat"/>
</dbReference>
<dbReference type="Proteomes" id="UP000562492">
    <property type="component" value="Unassembled WGS sequence"/>
</dbReference>
<comment type="similarity">
    <text evidence="2 6">Belongs to the class-A beta-lactamase family.</text>
</comment>
<dbReference type="PROSITE" id="PS51257">
    <property type="entry name" value="PROKAR_LIPOPROTEIN"/>
    <property type="match status" value="1"/>
</dbReference>
<sequence length="308" mass="32424">MQRRQLVASGLAAGFAAATGLGLAGCAHRVAAHPKADKALASALAGIEKQSGGRLGVYVYDAVTGGEAGWRERERFPMCSTFKTLLAAHVLHLAQEGQVDLGRQVAIAQTDLVTYSPVTEKYAGQPGGMTVLELCEAVVVLSDNTAANLILGATGGPAALTAWLRREVGDKTTRLDRTEPSLNTAEPGDERDTTTPQAMNRTWQALLLGDVLKGYGRAMLQQWLIDSRTGDKRVRAGLPADWKAGGKTGSGAHATFGDTLIVWPNARSEGLIISAYLTGGQQNFAQGDAVLAQAGAAIGQWYQQIQNG</sequence>
<dbReference type="InterPro" id="IPR012338">
    <property type="entry name" value="Beta-lactam/transpept-like"/>
</dbReference>
<evidence type="ECO:0000256" key="6">
    <source>
        <dbReference type="RuleBase" id="RU361140"/>
    </source>
</evidence>
<evidence type="ECO:0000256" key="1">
    <source>
        <dbReference type="ARBA" id="ARBA00001526"/>
    </source>
</evidence>
<dbReference type="PANTHER" id="PTHR35333">
    <property type="entry name" value="BETA-LACTAMASE"/>
    <property type="match status" value="1"/>
</dbReference>
<evidence type="ECO:0000256" key="2">
    <source>
        <dbReference type="ARBA" id="ARBA00009009"/>
    </source>
</evidence>
<proteinExistence type="inferred from homology"/>
<feature type="region of interest" description="Disordered" evidence="7">
    <location>
        <begin position="172"/>
        <end position="197"/>
    </location>
</feature>
<evidence type="ECO:0000313" key="10">
    <source>
        <dbReference type="Proteomes" id="UP000562492"/>
    </source>
</evidence>
<dbReference type="SUPFAM" id="SSF56601">
    <property type="entry name" value="beta-lactamase/transpeptidase-like"/>
    <property type="match status" value="1"/>
</dbReference>
<accession>A0ABR6RAR7</accession>
<dbReference type="PRINTS" id="PR00118">
    <property type="entry name" value="BLACTAMASEA"/>
</dbReference>
<comment type="catalytic activity">
    <reaction evidence="1 6">
        <text>a beta-lactam + H2O = a substituted beta-amino acid</text>
        <dbReference type="Rhea" id="RHEA:20401"/>
        <dbReference type="ChEBI" id="CHEBI:15377"/>
        <dbReference type="ChEBI" id="CHEBI:35627"/>
        <dbReference type="ChEBI" id="CHEBI:140347"/>
        <dbReference type="EC" id="3.5.2.6"/>
    </reaction>
</comment>
<dbReference type="PROSITE" id="PS00146">
    <property type="entry name" value="BETA_LACTAMASE_A"/>
    <property type="match status" value="1"/>
</dbReference>
<evidence type="ECO:0000256" key="3">
    <source>
        <dbReference type="ARBA" id="ARBA00012865"/>
    </source>
</evidence>
<dbReference type="GO" id="GO:0008800">
    <property type="term" value="F:beta-lactamase activity"/>
    <property type="evidence" value="ECO:0007669"/>
    <property type="project" value="UniProtKB-EC"/>
</dbReference>
<dbReference type="Gene3D" id="3.40.710.10">
    <property type="entry name" value="DD-peptidase/beta-lactamase superfamily"/>
    <property type="match status" value="1"/>
</dbReference>
<evidence type="ECO:0000256" key="5">
    <source>
        <dbReference type="ARBA" id="ARBA00023251"/>
    </source>
</evidence>
<evidence type="ECO:0000259" key="8">
    <source>
        <dbReference type="Pfam" id="PF13354"/>
    </source>
</evidence>
<dbReference type="Pfam" id="PF13354">
    <property type="entry name" value="Beta-lactamase2"/>
    <property type="match status" value="1"/>
</dbReference>
<keyword evidence="5 6" id="KW-0046">Antibiotic resistance</keyword>
<evidence type="ECO:0000256" key="7">
    <source>
        <dbReference type="SAM" id="MobiDB-lite"/>
    </source>
</evidence>
<dbReference type="EMBL" id="JACHKZ010000001">
    <property type="protein sequence ID" value="MBB6576243.1"/>
    <property type="molecule type" value="Genomic_DNA"/>
</dbReference>
<dbReference type="NCBIfam" id="NF033103">
    <property type="entry name" value="bla_class_A"/>
    <property type="match status" value="1"/>
</dbReference>
<evidence type="ECO:0000313" key="9">
    <source>
        <dbReference type="EMBL" id="MBB6576243.1"/>
    </source>
</evidence>
<comment type="caution">
    <text evidence="9">The sequence shown here is derived from an EMBL/GenBank/DDBJ whole genome shotgun (WGS) entry which is preliminary data.</text>
</comment>
<keyword evidence="4 6" id="KW-0378">Hydrolase</keyword>
<evidence type="ECO:0000256" key="4">
    <source>
        <dbReference type="ARBA" id="ARBA00022801"/>
    </source>
</evidence>
<dbReference type="PANTHER" id="PTHR35333:SF3">
    <property type="entry name" value="BETA-LACTAMASE-TYPE TRANSPEPTIDASE FOLD CONTAINING PROTEIN"/>
    <property type="match status" value="1"/>
</dbReference>
<dbReference type="RefSeq" id="WP_184704500.1">
    <property type="nucleotide sequence ID" value="NZ_JACHKZ010000001.1"/>
</dbReference>
<protein>
    <recommendedName>
        <fullName evidence="3 6">Beta-lactamase</fullName>
        <ecNumber evidence="3 6">3.5.2.6</ecNumber>
    </recommendedName>
</protein>
<gene>
    <name evidence="9" type="ORF">HNP33_000291</name>
</gene>
<name>A0ABR6RAR7_9BURK</name>
<feature type="domain" description="Beta-lactamase class A catalytic" evidence="8">
    <location>
        <begin position="56"/>
        <end position="265"/>
    </location>
</feature>
<dbReference type="InterPro" id="IPR000871">
    <property type="entry name" value="Beta-lactam_class-A"/>
</dbReference>